<name>A0A4S3THN8_9EURY</name>
<evidence type="ECO:0000256" key="1">
    <source>
        <dbReference type="ARBA" id="ARBA00000085"/>
    </source>
</evidence>
<dbReference type="InterPro" id="IPR004358">
    <property type="entry name" value="Sig_transdc_His_kin-like_C"/>
</dbReference>
<organism evidence="11 12">
    <name type="scientific">Salinadaptatus halalkaliphilus</name>
    <dbReference type="NCBI Taxonomy" id="2419781"/>
    <lineage>
        <taxon>Archaea</taxon>
        <taxon>Methanobacteriati</taxon>
        <taxon>Methanobacteriota</taxon>
        <taxon>Stenosarchaea group</taxon>
        <taxon>Halobacteria</taxon>
        <taxon>Halobacteriales</taxon>
        <taxon>Natrialbaceae</taxon>
        <taxon>Salinadaptatus</taxon>
    </lineage>
</organism>
<dbReference type="SMART" id="SM00387">
    <property type="entry name" value="HATPase_c"/>
    <property type="match status" value="1"/>
</dbReference>
<sequence>MSERNASPSSFWTPDGDPAPDEWCQSLVEAIDGGVVQFDRSLRICAADETLLEITGYGHNELVGAHASLLLSDATVAHLEESVTDTEQQDAVGEPSIDVGLYTAANTRRHCRFGVTPVRIDDQCHGAVGVLTPLERASSTTNGDIETVGADADGARPPAETDVTASSAFEAATTVLEDAEIGVFVLDEHFDVAWINETTERYFGIDRAAVLGRDKRQVIRETIRDCVADPDRFEETVTATYDDNTYVERFECHVTPYDDREERRLEHRSKPIEHGPFAGGRVELYYDITEQHDRAVQLRQLNDSLREWVTKPSREDVASTASRQLRSILGLEINGIYLYDEATDSLRPAGWSEPAAELFDEVPIFAAGEGVAWRVFESGEPEIYDDVRTDPDVYNPETPIRSEICLPIGDHGILLAGSQRPRAFDDGDRSLATVVASGLEVIFDQIRQKRVRERERAQTEQLLQTAPVAIAVEDAAGDTVVSNRRTRELLGVSDGLPLGKAGTIDGWNVYDRSGKRLAPEDAPVARARTTGTPVTDRELVLEGPTGDRIWVSVNAAPVHAADGSVARVISVAEDVTERKRHERQLERRKTELETELSEILGRISDAFYALDEEWRFTHVNDRAESLLGYSAEELVGEVVWDIFHHGRESDLYDRFQTAMDSQEAVSVERYSETLDIWMEVQAYPSESGLSVYFRDISDRKAREHQLLQYERIIETVDDGIYVLDADGQFTAVNEAYTELTGYDRSELIGAHASLVATDATVERARQLAADDNSVSTIETELQTSAGEWVPVEATITAFSRTDTGPERVGVVRDITERKDRQRRLEASEQRYRTLAEHFPNGMVALYDEDLRYTAAGGQLLEDLGIDRTTLIGQRIRERYPDDLVDDIESELRATLEGEERAFDVQYRGREFRAHTLPVDTPDGDHTGMLVVQDVTERVRYERKLEASNERLEQFAYAASHDLQEPLRMVTSYLGLIEQRYEDELDQDGQEFIDFAVDGAERMRTMIDGLLEYSRVETRGEPFEPVDLNDVLADVRKDLEVQIEESGADVTVESLPCVRGDASQLRQVFQNLLANAIEYSGDGPPTVTVSASRWADESTAASTDRSSSAVEGSVGPQAGVQPDTVDGSWSGETWIVSVTDEGIGIDPDDTDRIFGLFERLHGRDDGDGTGIGLALCRRIVQRHGGDIWVDSEPGVGSTFSVAIPAPP</sequence>
<dbReference type="PRINTS" id="PR00344">
    <property type="entry name" value="BCTRLSENSOR"/>
</dbReference>
<accession>A0A4S3THN8</accession>
<dbReference type="GO" id="GO:0000155">
    <property type="term" value="F:phosphorelay sensor kinase activity"/>
    <property type="evidence" value="ECO:0007669"/>
    <property type="project" value="InterPro"/>
</dbReference>
<feature type="compositionally biased region" description="Low complexity" evidence="7">
    <location>
        <begin position="1096"/>
        <end position="1108"/>
    </location>
</feature>
<dbReference type="InterPro" id="IPR005467">
    <property type="entry name" value="His_kinase_dom"/>
</dbReference>
<feature type="coiled-coil region" evidence="6">
    <location>
        <begin position="575"/>
        <end position="602"/>
    </location>
</feature>
<keyword evidence="6" id="KW-0175">Coiled coil</keyword>
<dbReference type="GO" id="GO:0006355">
    <property type="term" value="P:regulation of DNA-templated transcription"/>
    <property type="evidence" value="ECO:0007669"/>
    <property type="project" value="InterPro"/>
</dbReference>
<dbReference type="Gene3D" id="3.30.565.10">
    <property type="entry name" value="Histidine kinase-like ATPase, C-terminal domain"/>
    <property type="match status" value="1"/>
</dbReference>
<dbReference type="Gene3D" id="3.30.450.20">
    <property type="entry name" value="PAS domain"/>
    <property type="match status" value="6"/>
</dbReference>
<feature type="domain" description="PAC" evidence="10">
    <location>
        <begin position="535"/>
        <end position="587"/>
    </location>
</feature>
<dbReference type="SUPFAM" id="SSF55874">
    <property type="entry name" value="ATPase domain of HSP90 chaperone/DNA topoisomerase II/histidine kinase"/>
    <property type="match status" value="1"/>
</dbReference>
<keyword evidence="3" id="KW-0597">Phosphoprotein</keyword>
<dbReference type="SMART" id="SM00388">
    <property type="entry name" value="HisKA"/>
    <property type="match status" value="1"/>
</dbReference>
<dbReference type="SUPFAM" id="SSF55781">
    <property type="entry name" value="GAF domain-like"/>
    <property type="match status" value="1"/>
</dbReference>
<dbReference type="PROSITE" id="PS50113">
    <property type="entry name" value="PAC"/>
    <property type="match status" value="2"/>
</dbReference>
<evidence type="ECO:0000256" key="4">
    <source>
        <dbReference type="ARBA" id="ARBA00022679"/>
    </source>
</evidence>
<dbReference type="PROSITE" id="PS50109">
    <property type="entry name" value="HIS_KIN"/>
    <property type="match status" value="1"/>
</dbReference>
<dbReference type="RefSeq" id="WP_141466647.1">
    <property type="nucleotide sequence ID" value="NZ_RBZW01000076.1"/>
</dbReference>
<dbReference type="Pfam" id="PF13185">
    <property type="entry name" value="GAF_2"/>
    <property type="match status" value="1"/>
</dbReference>
<dbReference type="SMART" id="SM00065">
    <property type="entry name" value="GAF"/>
    <property type="match status" value="1"/>
</dbReference>
<evidence type="ECO:0000313" key="11">
    <source>
        <dbReference type="EMBL" id="THE63010.1"/>
    </source>
</evidence>
<feature type="domain" description="PAS" evidence="9">
    <location>
        <begin position="592"/>
        <end position="662"/>
    </location>
</feature>
<dbReference type="Pfam" id="PF02518">
    <property type="entry name" value="HATPase_c"/>
    <property type="match status" value="1"/>
</dbReference>
<dbReference type="Gene3D" id="1.10.287.130">
    <property type="match status" value="1"/>
</dbReference>
<dbReference type="InterPro" id="IPR000700">
    <property type="entry name" value="PAS-assoc_C"/>
</dbReference>
<dbReference type="Gene3D" id="3.30.450.40">
    <property type="match status" value="1"/>
</dbReference>
<dbReference type="SMART" id="SM00091">
    <property type="entry name" value="PAS"/>
    <property type="match status" value="6"/>
</dbReference>
<evidence type="ECO:0000259" key="9">
    <source>
        <dbReference type="PROSITE" id="PS50112"/>
    </source>
</evidence>
<protein>
    <recommendedName>
        <fullName evidence="2">histidine kinase</fullName>
        <ecNumber evidence="2">2.7.13.3</ecNumber>
    </recommendedName>
</protein>
<keyword evidence="5" id="KW-0418">Kinase</keyword>
<keyword evidence="4" id="KW-0808">Transferase</keyword>
<dbReference type="PROSITE" id="PS50112">
    <property type="entry name" value="PAS"/>
    <property type="match status" value="4"/>
</dbReference>
<evidence type="ECO:0000256" key="7">
    <source>
        <dbReference type="SAM" id="MobiDB-lite"/>
    </source>
</evidence>
<evidence type="ECO:0000256" key="2">
    <source>
        <dbReference type="ARBA" id="ARBA00012438"/>
    </source>
</evidence>
<dbReference type="InterPro" id="IPR013656">
    <property type="entry name" value="PAS_4"/>
</dbReference>
<dbReference type="InterPro" id="IPR003594">
    <property type="entry name" value="HATPase_dom"/>
</dbReference>
<evidence type="ECO:0000259" key="8">
    <source>
        <dbReference type="PROSITE" id="PS50109"/>
    </source>
</evidence>
<evidence type="ECO:0000259" key="10">
    <source>
        <dbReference type="PROSITE" id="PS50113"/>
    </source>
</evidence>
<dbReference type="InterPro" id="IPR029016">
    <property type="entry name" value="GAF-like_dom_sf"/>
</dbReference>
<dbReference type="EC" id="2.7.13.3" evidence="2"/>
<keyword evidence="12" id="KW-1185">Reference proteome</keyword>
<dbReference type="InterPro" id="IPR003018">
    <property type="entry name" value="GAF"/>
</dbReference>
<dbReference type="NCBIfam" id="TIGR00229">
    <property type="entry name" value="sensory_box"/>
    <property type="match status" value="4"/>
</dbReference>
<reference evidence="11 12" key="1">
    <citation type="submission" date="2018-10" db="EMBL/GenBank/DDBJ databases">
        <title>Natronolimnobius sp. XQ-INN 246 isolated from Inner Mongolia Autonomous Region of China.</title>
        <authorList>
            <person name="Xue Q."/>
        </authorList>
    </citation>
    <scope>NUCLEOTIDE SEQUENCE [LARGE SCALE GENOMIC DNA]</scope>
    <source>
        <strain evidence="11 12">XQ-INN 246</strain>
    </source>
</reference>
<dbReference type="CDD" id="cd00082">
    <property type="entry name" value="HisKA"/>
    <property type="match status" value="1"/>
</dbReference>
<dbReference type="Pfam" id="PF00512">
    <property type="entry name" value="HisKA"/>
    <property type="match status" value="1"/>
</dbReference>
<evidence type="ECO:0000256" key="3">
    <source>
        <dbReference type="ARBA" id="ARBA00022553"/>
    </source>
</evidence>
<comment type="caution">
    <text evidence="11">The sequence shown here is derived from an EMBL/GenBank/DDBJ whole genome shotgun (WGS) entry which is preliminary data.</text>
</comment>
<dbReference type="SMART" id="SM00086">
    <property type="entry name" value="PAC"/>
    <property type="match status" value="3"/>
</dbReference>
<dbReference type="Pfam" id="PF08448">
    <property type="entry name" value="PAS_4"/>
    <property type="match status" value="4"/>
</dbReference>
<feature type="domain" description="PAC" evidence="10">
    <location>
        <begin position="775"/>
        <end position="826"/>
    </location>
</feature>
<dbReference type="EMBL" id="RBZW01000076">
    <property type="protein sequence ID" value="THE63010.1"/>
    <property type="molecule type" value="Genomic_DNA"/>
</dbReference>
<dbReference type="InterPro" id="IPR035965">
    <property type="entry name" value="PAS-like_dom_sf"/>
</dbReference>
<dbReference type="AlphaFoldDB" id="A0A4S3THN8"/>
<dbReference type="PANTHER" id="PTHR43304">
    <property type="entry name" value="PHYTOCHROME-LIKE PROTEIN CPH1"/>
    <property type="match status" value="1"/>
</dbReference>
<dbReference type="InterPro" id="IPR036890">
    <property type="entry name" value="HATPase_C_sf"/>
</dbReference>
<gene>
    <name evidence="11" type="ORF">D8Y22_21445</name>
</gene>
<dbReference type="InterPro" id="IPR036097">
    <property type="entry name" value="HisK_dim/P_sf"/>
</dbReference>
<dbReference type="InterPro" id="IPR013767">
    <property type="entry name" value="PAS_fold"/>
</dbReference>
<evidence type="ECO:0000256" key="6">
    <source>
        <dbReference type="SAM" id="Coils"/>
    </source>
</evidence>
<dbReference type="PANTHER" id="PTHR43304:SF1">
    <property type="entry name" value="PAC DOMAIN-CONTAINING PROTEIN"/>
    <property type="match status" value="1"/>
</dbReference>
<feature type="domain" description="Histidine kinase" evidence="8">
    <location>
        <begin position="957"/>
        <end position="1206"/>
    </location>
</feature>
<proteinExistence type="predicted"/>
<dbReference type="InterPro" id="IPR000014">
    <property type="entry name" value="PAS"/>
</dbReference>
<dbReference type="Pfam" id="PF00989">
    <property type="entry name" value="PAS"/>
    <property type="match status" value="1"/>
</dbReference>
<evidence type="ECO:0000313" key="12">
    <source>
        <dbReference type="Proteomes" id="UP000318864"/>
    </source>
</evidence>
<dbReference type="SUPFAM" id="SSF47384">
    <property type="entry name" value="Homodimeric domain of signal transducing histidine kinase"/>
    <property type="match status" value="1"/>
</dbReference>
<dbReference type="Pfam" id="PF13426">
    <property type="entry name" value="PAS_9"/>
    <property type="match status" value="1"/>
</dbReference>
<comment type="catalytic activity">
    <reaction evidence="1">
        <text>ATP + protein L-histidine = ADP + protein N-phospho-L-histidine.</text>
        <dbReference type="EC" id="2.7.13.3"/>
    </reaction>
</comment>
<dbReference type="InterPro" id="IPR001610">
    <property type="entry name" value="PAC"/>
</dbReference>
<feature type="domain" description="PAS" evidence="9">
    <location>
        <begin position="705"/>
        <end position="749"/>
    </location>
</feature>
<dbReference type="InterPro" id="IPR052162">
    <property type="entry name" value="Sensor_kinase/Photoreceptor"/>
</dbReference>
<dbReference type="SUPFAM" id="SSF55785">
    <property type="entry name" value="PYP-like sensor domain (PAS domain)"/>
    <property type="match status" value="6"/>
</dbReference>
<feature type="domain" description="PAS" evidence="9">
    <location>
        <begin position="168"/>
        <end position="213"/>
    </location>
</feature>
<feature type="domain" description="PAS" evidence="9">
    <location>
        <begin position="27"/>
        <end position="64"/>
    </location>
</feature>
<dbReference type="OrthoDB" id="342253at2157"/>
<dbReference type="Proteomes" id="UP000318864">
    <property type="component" value="Unassembled WGS sequence"/>
</dbReference>
<evidence type="ECO:0000256" key="5">
    <source>
        <dbReference type="ARBA" id="ARBA00022777"/>
    </source>
</evidence>
<dbReference type="InterPro" id="IPR003661">
    <property type="entry name" value="HisK_dim/P_dom"/>
</dbReference>
<feature type="region of interest" description="Disordered" evidence="7">
    <location>
        <begin position="1092"/>
        <end position="1128"/>
    </location>
</feature>
<dbReference type="CDD" id="cd00130">
    <property type="entry name" value="PAS"/>
    <property type="match status" value="5"/>
</dbReference>